<feature type="transmembrane region" description="Helical" evidence="2">
    <location>
        <begin position="55"/>
        <end position="71"/>
    </location>
</feature>
<keyword evidence="4" id="KW-1185">Reference proteome</keyword>
<reference evidence="4" key="1">
    <citation type="submission" date="2017-02" db="EMBL/GenBank/DDBJ databases">
        <authorList>
            <person name="Varghese N."/>
            <person name="Submissions S."/>
        </authorList>
    </citation>
    <scope>NUCLEOTIDE SEQUENCE [LARGE SCALE GENOMIC DNA]</scope>
    <source>
        <strain evidence="4">ATCC 35199</strain>
    </source>
</reference>
<evidence type="ECO:0000256" key="1">
    <source>
        <dbReference type="SAM" id="MobiDB-lite"/>
    </source>
</evidence>
<proteinExistence type="predicted"/>
<dbReference type="Proteomes" id="UP000243406">
    <property type="component" value="Unassembled WGS sequence"/>
</dbReference>
<evidence type="ECO:0000313" key="4">
    <source>
        <dbReference type="Proteomes" id="UP000243406"/>
    </source>
</evidence>
<keyword evidence="2" id="KW-0812">Transmembrane</keyword>
<dbReference type="RefSeq" id="WP_079588214.1">
    <property type="nucleotide sequence ID" value="NZ_CP154629.1"/>
</dbReference>
<keyword evidence="2" id="KW-1133">Transmembrane helix</keyword>
<dbReference type="AlphaFoldDB" id="A0A1T4ZQC1"/>
<sequence>MSEINSTETSASSRRSSRASSSSRRKPKKNQIPFGIGIFFFIVLFGIYLSTKSSNLAFFWITGNAFGFILQKSRFCFTASMRDPLLTGSTSVTRAVMVALAITTLGFTAIKYGAHINGLPIPGQGYIVPISFATIFGGVIFGIGMVIAGGCASGTLMRVGEGFQMQMLSLVFFVIGSLVGANNFGWWHKVFISKGPSVFLPDIFGWAGAVVVQLLIIAGVYILADKWENKKTNEAN</sequence>
<organism evidence="3 4">
    <name type="scientific">Acetoanaerobium noterae</name>
    <dbReference type="NCBI Taxonomy" id="745369"/>
    <lineage>
        <taxon>Bacteria</taxon>
        <taxon>Bacillati</taxon>
        <taxon>Bacillota</taxon>
        <taxon>Clostridia</taxon>
        <taxon>Peptostreptococcales</taxon>
        <taxon>Filifactoraceae</taxon>
        <taxon>Acetoanaerobium</taxon>
    </lineage>
</organism>
<dbReference type="OrthoDB" id="9794165at2"/>
<feature type="transmembrane region" description="Helical" evidence="2">
    <location>
        <begin position="32"/>
        <end position="49"/>
    </location>
</feature>
<dbReference type="InterPro" id="IPR007272">
    <property type="entry name" value="Sulf_transp_TsuA/YedE"/>
</dbReference>
<evidence type="ECO:0000313" key="3">
    <source>
        <dbReference type="EMBL" id="SKB24906.1"/>
    </source>
</evidence>
<feature type="transmembrane region" description="Helical" evidence="2">
    <location>
        <begin position="126"/>
        <end position="156"/>
    </location>
</feature>
<feature type="transmembrane region" description="Helical" evidence="2">
    <location>
        <begin position="203"/>
        <end position="224"/>
    </location>
</feature>
<protein>
    <submittedName>
        <fullName evidence="3">Uncharacterized protein</fullName>
    </submittedName>
</protein>
<evidence type="ECO:0000256" key="2">
    <source>
        <dbReference type="SAM" id="Phobius"/>
    </source>
</evidence>
<feature type="compositionally biased region" description="Low complexity" evidence="1">
    <location>
        <begin position="10"/>
        <end position="22"/>
    </location>
</feature>
<feature type="region of interest" description="Disordered" evidence="1">
    <location>
        <begin position="1"/>
        <end position="28"/>
    </location>
</feature>
<accession>A0A1T4ZQC1</accession>
<dbReference type="EMBL" id="FUYN01000001">
    <property type="protein sequence ID" value="SKB24906.1"/>
    <property type="molecule type" value="Genomic_DNA"/>
</dbReference>
<dbReference type="Pfam" id="PF04143">
    <property type="entry name" value="Sulf_transp"/>
    <property type="match status" value="1"/>
</dbReference>
<gene>
    <name evidence="3" type="ORF">SAMN02745120_0210</name>
</gene>
<feature type="transmembrane region" description="Helical" evidence="2">
    <location>
        <begin position="92"/>
        <end position="114"/>
    </location>
</feature>
<feature type="transmembrane region" description="Helical" evidence="2">
    <location>
        <begin position="168"/>
        <end position="188"/>
    </location>
</feature>
<keyword evidence="2" id="KW-0472">Membrane</keyword>
<name>A0A1T4ZQC1_9FIRM</name>